<protein>
    <submittedName>
        <fullName evidence="1">Uncharacterized protein</fullName>
    </submittedName>
</protein>
<dbReference type="Proteomes" id="UP001055811">
    <property type="component" value="Linkage Group LG03"/>
</dbReference>
<name>A0ACB9FCU2_CICIN</name>
<organism evidence="1 2">
    <name type="scientific">Cichorium intybus</name>
    <name type="common">Chicory</name>
    <dbReference type="NCBI Taxonomy" id="13427"/>
    <lineage>
        <taxon>Eukaryota</taxon>
        <taxon>Viridiplantae</taxon>
        <taxon>Streptophyta</taxon>
        <taxon>Embryophyta</taxon>
        <taxon>Tracheophyta</taxon>
        <taxon>Spermatophyta</taxon>
        <taxon>Magnoliopsida</taxon>
        <taxon>eudicotyledons</taxon>
        <taxon>Gunneridae</taxon>
        <taxon>Pentapetalae</taxon>
        <taxon>asterids</taxon>
        <taxon>campanulids</taxon>
        <taxon>Asterales</taxon>
        <taxon>Asteraceae</taxon>
        <taxon>Cichorioideae</taxon>
        <taxon>Cichorieae</taxon>
        <taxon>Cichoriinae</taxon>
        <taxon>Cichorium</taxon>
    </lineage>
</organism>
<evidence type="ECO:0000313" key="2">
    <source>
        <dbReference type="Proteomes" id="UP001055811"/>
    </source>
</evidence>
<evidence type="ECO:0000313" key="1">
    <source>
        <dbReference type="EMBL" id="KAI3768685.1"/>
    </source>
</evidence>
<gene>
    <name evidence="1" type="ORF">L2E82_19515</name>
</gene>
<reference evidence="1 2" key="2">
    <citation type="journal article" date="2022" name="Mol. Ecol. Resour.">
        <title>The genomes of chicory, endive, great burdock and yacon provide insights into Asteraceae paleo-polyploidization history and plant inulin production.</title>
        <authorList>
            <person name="Fan W."/>
            <person name="Wang S."/>
            <person name="Wang H."/>
            <person name="Wang A."/>
            <person name="Jiang F."/>
            <person name="Liu H."/>
            <person name="Zhao H."/>
            <person name="Xu D."/>
            <person name="Zhang Y."/>
        </authorList>
    </citation>
    <scope>NUCLEOTIDE SEQUENCE [LARGE SCALE GENOMIC DNA]</scope>
    <source>
        <strain evidence="2">cv. Punajuju</strain>
        <tissue evidence="1">Leaves</tissue>
    </source>
</reference>
<reference evidence="2" key="1">
    <citation type="journal article" date="2022" name="Mol. Ecol. Resour.">
        <title>The genomes of chicory, endive, great burdock and yacon provide insights into Asteraceae palaeo-polyploidization history and plant inulin production.</title>
        <authorList>
            <person name="Fan W."/>
            <person name="Wang S."/>
            <person name="Wang H."/>
            <person name="Wang A."/>
            <person name="Jiang F."/>
            <person name="Liu H."/>
            <person name="Zhao H."/>
            <person name="Xu D."/>
            <person name="Zhang Y."/>
        </authorList>
    </citation>
    <scope>NUCLEOTIDE SEQUENCE [LARGE SCALE GENOMIC DNA]</scope>
    <source>
        <strain evidence="2">cv. Punajuju</strain>
    </source>
</reference>
<accession>A0ACB9FCU2</accession>
<dbReference type="EMBL" id="CM042011">
    <property type="protein sequence ID" value="KAI3768685.1"/>
    <property type="molecule type" value="Genomic_DNA"/>
</dbReference>
<proteinExistence type="predicted"/>
<sequence length="168" mass="18267">MKTIDLLPCSVFLVVATVGGAISTSISVGVAKCREDQRCPFTDALRYSFSLSSMFSRGFALGSDENDVVVIGGGLGGYVAMIKAAQLGSKLLVLRSVALLASTSVASLLRGIGFFILENTWHSFELGTRESEEICSRFDNLRFIKNSVIEDYLVFFYEIGNKEARAPM</sequence>
<keyword evidence="2" id="KW-1185">Reference proteome</keyword>
<comment type="caution">
    <text evidence="1">The sequence shown here is derived from an EMBL/GenBank/DDBJ whole genome shotgun (WGS) entry which is preliminary data.</text>
</comment>